<dbReference type="EMBL" id="PHRB01000001">
    <property type="protein sequence ID" value="PJO68015.1"/>
    <property type="molecule type" value="Genomic_DNA"/>
</dbReference>
<reference evidence="2 3" key="1">
    <citation type="submission" date="2017-11" db="EMBL/GenBank/DDBJ databases">
        <title>Molecular characterization of Burkholderia pseudomallei and closely related isolates from Vietnam.</title>
        <authorList>
            <person name="Ustinov D.V."/>
            <person name="Antonov A.S."/>
            <person name="Avdusheva E.F."/>
            <person name="Shpak I.M."/>
            <person name="Zakharova I.B."/>
            <person name="Thi L.A."/>
            <person name="Teteryatnikova N."/>
            <person name="Lopasteyskaya Y.A."/>
            <person name="Kuzyutina J.A."/>
            <person name="Ngo T.N."/>
            <person name="Victorov D.V."/>
        </authorList>
    </citation>
    <scope>NUCLEOTIDE SEQUENCE [LARGE SCALE GENOMIC DNA]</scope>
    <source>
        <strain evidence="2 3">V1512</strain>
    </source>
</reference>
<dbReference type="AlphaFoldDB" id="A0AAX0UI09"/>
<feature type="region of interest" description="Disordered" evidence="1">
    <location>
        <begin position="1"/>
        <end position="66"/>
    </location>
</feature>
<evidence type="ECO:0000256" key="1">
    <source>
        <dbReference type="SAM" id="MobiDB-lite"/>
    </source>
</evidence>
<sequence length="89" mass="9436">MSGREACAPDAQALAVARRDRSEAREVSPRRQLGRKRDAAGRATTDRRRAGARPASSVGARGATNGHRSAAAAVLIQIMRHTVFIVSAT</sequence>
<proteinExistence type="predicted"/>
<organism evidence="2 3">
    <name type="scientific">Burkholderia pseudomallei</name>
    <name type="common">Pseudomonas pseudomallei</name>
    <dbReference type="NCBI Taxonomy" id="28450"/>
    <lineage>
        <taxon>Bacteria</taxon>
        <taxon>Pseudomonadati</taxon>
        <taxon>Pseudomonadota</taxon>
        <taxon>Betaproteobacteria</taxon>
        <taxon>Burkholderiales</taxon>
        <taxon>Burkholderiaceae</taxon>
        <taxon>Burkholderia</taxon>
        <taxon>pseudomallei group</taxon>
    </lineage>
</organism>
<feature type="compositionally biased region" description="Basic and acidic residues" evidence="1">
    <location>
        <begin position="17"/>
        <end position="49"/>
    </location>
</feature>
<comment type="caution">
    <text evidence="2">The sequence shown here is derived from an EMBL/GenBank/DDBJ whole genome shotgun (WGS) entry which is preliminary data.</text>
</comment>
<accession>A0AAX0UI09</accession>
<name>A0AAX0UI09_BURPE</name>
<dbReference type="RefSeq" id="WP_004534861.1">
    <property type="nucleotide sequence ID" value="NZ_AP028073.1"/>
</dbReference>
<protein>
    <submittedName>
        <fullName evidence="2">Uncharacterized protein</fullName>
    </submittedName>
</protein>
<gene>
    <name evidence="2" type="ORF">CWD88_01745</name>
</gene>
<dbReference type="Proteomes" id="UP000231878">
    <property type="component" value="Unassembled WGS sequence"/>
</dbReference>
<evidence type="ECO:0000313" key="3">
    <source>
        <dbReference type="Proteomes" id="UP000231878"/>
    </source>
</evidence>
<evidence type="ECO:0000313" key="2">
    <source>
        <dbReference type="EMBL" id="PJO68015.1"/>
    </source>
</evidence>